<keyword evidence="6" id="KW-1185">Reference proteome</keyword>
<name>A0ABT9VWI1_9BACI</name>
<accession>A0ABT9VWI1</accession>
<dbReference type="Proteomes" id="UP001235840">
    <property type="component" value="Unassembled WGS sequence"/>
</dbReference>
<dbReference type="SUPFAM" id="SSF46689">
    <property type="entry name" value="Homeodomain-like"/>
    <property type="match status" value="1"/>
</dbReference>
<organism evidence="5 6">
    <name type="scientific">Caldalkalibacillus horti</name>
    <dbReference type="NCBI Taxonomy" id="77523"/>
    <lineage>
        <taxon>Bacteria</taxon>
        <taxon>Bacillati</taxon>
        <taxon>Bacillota</taxon>
        <taxon>Bacilli</taxon>
        <taxon>Bacillales</taxon>
        <taxon>Bacillaceae</taxon>
        <taxon>Caldalkalibacillus</taxon>
    </lineage>
</organism>
<dbReference type="InterPro" id="IPR018060">
    <property type="entry name" value="HTH_AraC"/>
</dbReference>
<proteinExistence type="predicted"/>
<keyword evidence="2" id="KW-0238">DNA-binding</keyword>
<dbReference type="InterPro" id="IPR046532">
    <property type="entry name" value="DUF6597"/>
</dbReference>
<dbReference type="Pfam" id="PF12833">
    <property type="entry name" value="HTH_18"/>
    <property type="match status" value="1"/>
</dbReference>
<dbReference type="PANTHER" id="PTHR46796:SF13">
    <property type="entry name" value="HTH-TYPE TRANSCRIPTIONAL ACTIVATOR RHAS"/>
    <property type="match status" value="1"/>
</dbReference>
<dbReference type="RefSeq" id="WP_307392362.1">
    <property type="nucleotide sequence ID" value="NZ_BAAADK010000045.1"/>
</dbReference>
<evidence type="ECO:0000313" key="5">
    <source>
        <dbReference type="EMBL" id="MDQ0165355.1"/>
    </source>
</evidence>
<dbReference type="SMART" id="SM00342">
    <property type="entry name" value="HTH_ARAC"/>
    <property type="match status" value="1"/>
</dbReference>
<evidence type="ECO:0000256" key="2">
    <source>
        <dbReference type="ARBA" id="ARBA00023125"/>
    </source>
</evidence>
<dbReference type="InterPro" id="IPR050204">
    <property type="entry name" value="AraC_XylS_family_regulators"/>
</dbReference>
<keyword evidence="1" id="KW-0805">Transcription regulation</keyword>
<sequence>MIFKMHTPQHKEVSQYIKEIWYISQNGEDVLGMNPKMIPGGYYHMVINLGSPHFYMDRNGKSFSPKASHINAKQNEYVTIQRKGHVEIMGIVFRPYGLYALVNMPVSELVGTVQNMEELIGNRIGELEEQLASVTGIQEKFMLLERRLHEWISIDKPIKEEIRFAVDMIVKHKGSVSLKQVQEYVNLSERSLERYFKAYTGISPKQFSDIHRLQFALDLMRDNSDKLVNHALFAGYYDQAHFNRSFTKMVGSTPKEYLTSRNLLSDLYKK</sequence>
<evidence type="ECO:0000259" key="4">
    <source>
        <dbReference type="PROSITE" id="PS01124"/>
    </source>
</evidence>
<feature type="domain" description="HTH araC/xylS-type" evidence="4">
    <location>
        <begin position="160"/>
        <end position="260"/>
    </location>
</feature>
<dbReference type="Pfam" id="PF20240">
    <property type="entry name" value="DUF6597"/>
    <property type="match status" value="1"/>
</dbReference>
<dbReference type="Gene3D" id="1.10.10.60">
    <property type="entry name" value="Homeodomain-like"/>
    <property type="match status" value="1"/>
</dbReference>
<dbReference type="InterPro" id="IPR009057">
    <property type="entry name" value="Homeodomain-like_sf"/>
</dbReference>
<gene>
    <name evidence="5" type="ORF">J2S11_001255</name>
</gene>
<evidence type="ECO:0000256" key="3">
    <source>
        <dbReference type="ARBA" id="ARBA00023163"/>
    </source>
</evidence>
<protein>
    <submittedName>
        <fullName evidence="5">AraC-like DNA-binding protein</fullName>
    </submittedName>
</protein>
<dbReference type="EMBL" id="JAUSTY010000004">
    <property type="protein sequence ID" value="MDQ0165355.1"/>
    <property type="molecule type" value="Genomic_DNA"/>
</dbReference>
<evidence type="ECO:0000313" key="6">
    <source>
        <dbReference type="Proteomes" id="UP001235840"/>
    </source>
</evidence>
<comment type="caution">
    <text evidence="5">The sequence shown here is derived from an EMBL/GenBank/DDBJ whole genome shotgun (WGS) entry which is preliminary data.</text>
</comment>
<dbReference type="PANTHER" id="PTHR46796">
    <property type="entry name" value="HTH-TYPE TRANSCRIPTIONAL ACTIVATOR RHAS-RELATED"/>
    <property type="match status" value="1"/>
</dbReference>
<reference evidence="5 6" key="1">
    <citation type="submission" date="2023-07" db="EMBL/GenBank/DDBJ databases">
        <title>Genomic Encyclopedia of Type Strains, Phase IV (KMG-IV): sequencing the most valuable type-strain genomes for metagenomic binning, comparative biology and taxonomic classification.</title>
        <authorList>
            <person name="Goeker M."/>
        </authorList>
    </citation>
    <scope>NUCLEOTIDE SEQUENCE [LARGE SCALE GENOMIC DNA]</scope>
    <source>
        <strain evidence="5 6">DSM 12751</strain>
    </source>
</reference>
<keyword evidence="3" id="KW-0804">Transcription</keyword>
<dbReference type="PROSITE" id="PS01124">
    <property type="entry name" value="HTH_ARAC_FAMILY_2"/>
    <property type="match status" value="1"/>
</dbReference>
<evidence type="ECO:0000256" key="1">
    <source>
        <dbReference type="ARBA" id="ARBA00023015"/>
    </source>
</evidence>